<dbReference type="AlphaFoldDB" id="B8IDV5"/>
<dbReference type="Proteomes" id="UP000008207">
    <property type="component" value="Chromosome"/>
</dbReference>
<dbReference type="InterPro" id="IPR016454">
    <property type="entry name" value="Cysteine_dSase"/>
</dbReference>
<dbReference type="EMBL" id="CP001349">
    <property type="protein sequence ID" value="ACL55677.1"/>
    <property type="molecule type" value="Genomic_DNA"/>
</dbReference>
<evidence type="ECO:0000256" key="4">
    <source>
        <dbReference type="ARBA" id="ARBA00013558"/>
    </source>
</evidence>
<evidence type="ECO:0000256" key="2">
    <source>
        <dbReference type="ARBA" id="ARBA00003120"/>
    </source>
</evidence>
<dbReference type="OrthoDB" id="9808002at2"/>
<organism evidence="12 13">
    <name type="scientific">Methylobacterium nodulans (strain LMG 21967 / CNCM I-2342 / ORS 2060)</name>
    <dbReference type="NCBI Taxonomy" id="460265"/>
    <lineage>
        <taxon>Bacteria</taxon>
        <taxon>Pseudomonadati</taxon>
        <taxon>Pseudomonadota</taxon>
        <taxon>Alphaproteobacteria</taxon>
        <taxon>Hyphomicrobiales</taxon>
        <taxon>Methylobacteriaceae</taxon>
        <taxon>Methylobacterium</taxon>
    </lineage>
</organism>
<comment type="catalytic activity">
    <reaction evidence="10">
        <text>(sulfur carrier)-H + L-cysteine = (sulfur carrier)-SH + L-alanine</text>
        <dbReference type="Rhea" id="RHEA:43892"/>
        <dbReference type="Rhea" id="RHEA-COMP:14737"/>
        <dbReference type="Rhea" id="RHEA-COMP:14739"/>
        <dbReference type="ChEBI" id="CHEBI:29917"/>
        <dbReference type="ChEBI" id="CHEBI:35235"/>
        <dbReference type="ChEBI" id="CHEBI:57972"/>
        <dbReference type="ChEBI" id="CHEBI:64428"/>
        <dbReference type="EC" id="2.8.1.7"/>
    </reaction>
</comment>
<evidence type="ECO:0000259" key="11">
    <source>
        <dbReference type="Pfam" id="PF00266"/>
    </source>
</evidence>
<dbReference type="Gene3D" id="3.40.640.10">
    <property type="entry name" value="Type I PLP-dependent aspartate aminotransferase-like (Major domain)"/>
    <property type="match status" value="1"/>
</dbReference>
<comment type="similarity">
    <text evidence="3">Belongs to the class-V pyridoxal-phosphate-dependent aminotransferase family. NifS/IscS subfamily.</text>
</comment>
<keyword evidence="8" id="KW-0408">Iron</keyword>
<dbReference type="InterPro" id="IPR015421">
    <property type="entry name" value="PyrdxlP-dep_Trfase_major"/>
</dbReference>
<name>B8IDV5_METNO</name>
<evidence type="ECO:0000313" key="13">
    <source>
        <dbReference type="Proteomes" id="UP000008207"/>
    </source>
</evidence>
<sequence length="387" mass="41192">MSTQRKIYVDANATAAPLPEVVEAVASAMRSGLGNPASAHRAGGEARRAVEKAREQVGRLIDGAFSEDVAFVSGGTEANNTVLRHFDERIAAVFFAARCEHASISRPLKRADQDGRVIWLDVDSSGRIDAEGIRRRARAAPRAQTYVLAIQAANSETGVIQPVEEIVTEFRSAYDSAFILLDAAQAVGRVRLELNKLRADAISFSGHKLHGPQGTGALILANSEAVVSPLLYGGGQERGLRSGTQNVPGIIGFGVAAERRTEEFLAASVTLRAIRDEFEGRLRQHLGNRVTFNGAVAPRVPNTSNVRFADVDGMQLLALLDARGVMASQGSACSSGRPEPSSTLTAMGLSTKEAFSSLRFSFSILNKIEEAVEAADIAAELAKAIAR</sequence>
<dbReference type="GO" id="GO:0046872">
    <property type="term" value="F:metal ion binding"/>
    <property type="evidence" value="ECO:0007669"/>
    <property type="project" value="UniProtKB-KW"/>
</dbReference>
<evidence type="ECO:0000256" key="6">
    <source>
        <dbReference type="ARBA" id="ARBA00022723"/>
    </source>
</evidence>
<keyword evidence="6" id="KW-0479">Metal-binding</keyword>
<evidence type="ECO:0000256" key="8">
    <source>
        <dbReference type="ARBA" id="ARBA00023004"/>
    </source>
</evidence>
<dbReference type="PANTHER" id="PTHR11601:SF34">
    <property type="entry name" value="CYSTEINE DESULFURASE"/>
    <property type="match status" value="1"/>
</dbReference>
<dbReference type="SUPFAM" id="SSF53383">
    <property type="entry name" value="PLP-dependent transferases"/>
    <property type="match status" value="1"/>
</dbReference>
<evidence type="ECO:0000256" key="5">
    <source>
        <dbReference type="ARBA" id="ARBA00022679"/>
    </source>
</evidence>
<evidence type="ECO:0000313" key="12">
    <source>
        <dbReference type="EMBL" id="ACL55677.1"/>
    </source>
</evidence>
<dbReference type="GO" id="GO:0051536">
    <property type="term" value="F:iron-sulfur cluster binding"/>
    <property type="evidence" value="ECO:0007669"/>
    <property type="project" value="UniProtKB-KW"/>
</dbReference>
<keyword evidence="5 12" id="KW-0808">Transferase</keyword>
<comment type="cofactor">
    <cofactor evidence="1">
        <name>pyridoxal 5'-phosphate</name>
        <dbReference type="ChEBI" id="CHEBI:597326"/>
    </cofactor>
</comment>
<dbReference type="PIRSF" id="PIRSF005572">
    <property type="entry name" value="NifS"/>
    <property type="match status" value="1"/>
</dbReference>
<dbReference type="Gene3D" id="1.10.260.50">
    <property type="match status" value="1"/>
</dbReference>
<dbReference type="Gene3D" id="3.90.1150.10">
    <property type="entry name" value="Aspartate Aminotransferase, domain 1"/>
    <property type="match status" value="1"/>
</dbReference>
<dbReference type="GO" id="GO:0008483">
    <property type="term" value="F:transaminase activity"/>
    <property type="evidence" value="ECO:0007669"/>
    <property type="project" value="UniProtKB-KW"/>
</dbReference>
<protein>
    <recommendedName>
        <fullName evidence="4">Cysteine desulfurase</fullName>
    </recommendedName>
</protein>
<feature type="domain" description="Aminotransferase class V" evidence="11">
    <location>
        <begin position="7"/>
        <end position="370"/>
    </location>
</feature>
<dbReference type="InterPro" id="IPR000192">
    <property type="entry name" value="Aminotrans_V_dom"/>
</dbReference>
<dbReference type="GO" id="GO:0031071">
    <property type="term" value="F:cysteine desulfurase activity"/>
    <property type="evidence" value="ECO:0007669"/>
    <property type="project" value="UniProtKB-EC"/>
</dbReference>
<proteinExistence type="inferred from homology"/>
<keyword evidence="12" id="KW-0032">Aminotransferase</keyword>
<dbReference type="RefSeq" id="WP_015927383.1">
    <property type="nucleotide sequence ID" value="NC_011894.1"/>
</dbReference>
<dbReference type="STRING" id="460265.Mnod_0643"/>
<gene>
    <name evidence="12" type="ordered locus">Mnod_0643</name>
</gene>
<dbReference type="PANTHER" id="PTHR11601">
    <property type="entry name" value="CYSTEINE DESULFURYLASE FAMILY MEMBER"/>
    <property type="match status" value="1"/>
</dbReference>
<evidence type="ECO:0000256" key="9">
    <source>
        <dbReference type="ARBA" id="ARBA00023014"/>
    </source>
</evidence>
<evidence type="ECO:0000256" key="10">
    <source>
        <dbReference type="ARBA" id="ARBA00050776"/>
    </source>
</evidence>
<comment type="function">
    <text evidence="2">Catalyzes the removal of elemental sulfur atoms from cysteine to produce alanine. Seems to participate in the biosynthesis of the nitrogenase metalloclusters by providing the inorganic sulfur required for the Fe-S core formation.</text>
</comment>
<evidence type="ECO:0000256" key="1">
    <source>
        <dbReference type="ARBA" id="ARBA00001933"/>
    </source>
</evidence>
<keyword evidence="9" id="KW-0411">Iron-sulfur</keyword>
<reference evidence="12 13" key="1">
    <citation type="submission" date="2009-01" db="EMBL/GenBank/DDBJ databases">
        <title>Complete sequence of chromosome of Methylobacterium nodulans ORS 2060.</title>
        <authorList>
            <consortium name="US DOE Joint Genome Institute"/>
            <person name="Lucas S."/>
            <person name="Copeland A."/>
            <person name="Lapidus A."/>
            <person name="Glavina del Rio T."/>
            <person name="Dalin E."/>
            <person name="Tice H."/>
            <person name="Bruce D."/>
            <person name="Goodwin L."/>
            <person name="Pitluck S."/>
            <person name="Sims D."/>
            <person name="Brettin T."/>
            <person name="Detter J.C."/>
            <person name="Han C."/>
            <person name="Larimer F."/>
            <person name="Land M."/>
            <person name="Hauser L."/>
            <person name="Kyrpides N."/>
            <person name="Ivanova N."/>
            <person name="Marx C.J."/>
            <person name="Richardson P."/>
        </authorList>
    </citation>
    <scope>NUCLEOTIDE SEQUENCE [LARGE SCALE GENOMIC DNA]</scope>
    <source>
        <strain evidence="13">LMG 21967 / CNCM I-2342 / ORS 2060</strain>
    </source>
</reference>
<dbReference type="eggNOG" id="COG1104">
    <property type="taxonomic scope" value="Bacteria"/>
</dbReference>
<dbReference type="HOGENOM" id="CLU_003433_0_0_5"/>
<dbReference type="InterPro" id="IPR015422">
    <property type="entry name" value="PyrdxlP-dep_Trfase_small"/>
</dbReference>
<dbReference type="Pfam" id="PF00266">
    <property type="entry name" value="Aminotran_5"/>
    <property type="match status" value="1"/>
</dbReference>
<keyword evidence="13" id="KW-1185">Reference proteome</keyword>
<evidence type="ECO:0000256" key="3">
    <source>
        <dbReference type="ARBA" id="ARBA00006490"/>
    </source>
</evidence>
<evidence type="ECO:0000256" key="7">
    <source>
        <dbReference type="ARBA" id="ARBA00022898"/>
    </source>
</evidence>
<dbReference type="KEGG" id="mno:Mnod_0643"/>
<keyword evidence="7" id="KW-0663">Pyridoxal phosphate</keyword>
<dbReference type="InterPro" id="IPR015424">
    <property type="entry name" value="PyrdxlP-dep_Trfase"/>
</dbReference>
<accession>B8IDV5</accession>